<evidence type="ECO:0000259" key="6">
    <source>
        <dbReference type="Pfam" id="PF08240"/>
    </source>
</evidence>
<dbReference type="SUPFAM" id="SSF51735">
    <property type="entry name" value="NAD(P)-binding Rossmann-fold domains"/>
    <property type="match status" value="1"/>
</dbReference>
<dbReference type="RefSeq" id="WP_133034835.1">
    <property type="nucleotide sequence ID" value="NZ_BAABEI010000004.1"/>
</dbReference>
<keyword evidence="1 4" id="KW-0479">Metal-binding</keyword>
<keyword evidence="3" id="KW-0560">Oxidoreductase</keyword>
<evidence type="ECO:0000313" key="8">
    <source>
        <dbReference type="Proteomes" id="UP000295351"/>
    </source>
</evidence>
<dbReference type="GO" id="GO:0008270">
    <property type="term" value="F:zinc ion binding"/>
    <property type="evidence" value="ECO:0007669"/>
    <property type="project" value="InterPro"/>
</dbReference>
<dbReference type="GO" id="GO:0016491">
    <property type="term" value="F:oxidoreductase activity"/>
    <property type="evidence" value="ECO:0007669"/>
    <property type="project" value="UniProtKB-KW"/>
</dbReference>
<dbReference type="Pfam" id="PF00107">
    <property type="entry name" value="ADH_zinc_N"/>
    <property type="match status" value="1"/>
</dbReference>
<dbReference type="PROSITE" id="PS00059">
    <property type="entry name" value="ADH_ZINC"/>
    <property type="match status" value="1"/>
</dbReference>
<dbReference type="SUPFAM" id="SSF50129">
    <property type="entry name" value="GroES-like"/>
    <property type="match status" value="1"/>
</dbReference>
<feature type="domain" description="Alcohol dehydrogenase-like C-terminal" evidence="5">
    <location>
        <begin position="190"/>
        <end position="291"/>
    </location>
</feature>
<feature type="domain" description="Alcohol dehydrogenase-like N-terminal" evidence="6">
    <location>
        <begin position="27"/>
        <end position="130"/>
    </location>
</feature>
<dbReference type="Gene3D" id="3.90.180.10">
    <property type="entry name" value="Medium-chain alcohol dehydrogenases, catalytic domain"/>
    <property type="match status" value="1"/>
</dbReference>
<dbReference type="Pfam" id="PF08240">
    <property type="entry name" value="ADH_N"/>
    <property type="match status" value="1"/>
</dbReference>
<evidence type="ECO:0000256" key="4">
    <source>
        <dbReference type="RuleBase" id="RU361277"/>
    </source>
</evidence>
<comment type="caution">
    <text evidence="7">The sequence shown here is derived from an EMBL/GenBank/DDBJ whole genome shotgun (WGS) entry which is preliminary data.</text>
</comment>
<evidence type="ECO:0000256" key="2">
    <source>
        <dbReference type="ARBA" id="ARBA00022833"/>
    </source>
</evidence>
<dbReference type="InterPro" id="IPR050129">
    <property type="entry name" value="Zn_alcohol_dh"/>
</dbReference>
<dbReference type="Proteomes" id="UP000295351">
    <property type="component" value="Unassembled WGS sequence"/>
</dbReference>
<organism evidence="7 8">
    <name type="scientific">Shinella granuli</name>
    <dbReference type="NCBI Taxonomy" id="323621"/>
    <lineage>
        <taxon>Bacteria</taxon>
        <taxon>Pseudomonadati</taxon>
        <taxon>Pseudomonadota</taxon>
        <taxon>Alphaproteobacteria</taxon>
        <taxon>Hyphomicrobiales</taxon>
        <taxon>Rhizobiaceae</taxon>
        <taxon>Shinella</taxon>
    </lineage>
</organism>
<dbReference type="AlphaFoldDB" id="A0A4V2RIB7"/>
<comment type="cofactor">
    <cofactor evidence="4">
        <name>Zn(2+)</name>
        <dbReference type="ChEBI" id="CHEBI:29105"/>
    </cofactor>
</comment>
<keyword evidence="8" id="KW-1185">Reference proteome</keyword>
<evidence type="ECO:0000256" key="1">
    <source>
        <dbReference type="ARBA" id="ARBA00022723"/>
    </source>
</evidence>
<sequence length="337" mass="34464">MKAVRLHDAKDLRVEAVAPLSAPPAGFVNLAVRAAGICGSDLHNYRTGQWITRRPSTAGHEFCGRVTAVGEGVGHVAVGDVVCADSRVGCGTCPACRNGRANVCEALGFVGEVCDGGFAEAVQLPARLVLRHDPTLSPHVAAMAEPLAVALHAVRRLAAPVGEPVLVVGCGTIGGLSALLLSRLHDGPLLLADLNPEKAALVKVVAGGTVVALERDALDAALSGGRLRYALDATGSIRAIAGVLDLLSGSGALALVGIGHGKLDLDPNILVEREITLVGCHAFADELADAVGLLPELAPALEQLIEVLPGLDAVPAAYERLSRGESRALKTIVAVAD</sequence>
<evidence type="ECO:0000256" key="3">
    <source>
        <dbReference type="ARBA" id="ARBA00023002"/>
    </source>
</evidence>
<comment type="similarity">
    <text evidence="4">Belongs to the zinc-containing alcohol dehydrogenase family.</text>
</comment>
<accession>A0A4V2RIB7</accession>
<dbReference type="InterPro" id="IPR011032">
    <property type="entry name" value="GroES-like_sf"/>
</dbReference>
<dbReference type="EMBL" id="SLVX01000009">
    <property type="protein sequence ID" value="TCN43660.1"/>
    <property type="molecule type" value="Genomic_DNA"/>
</dbReference>
<dbReference type="InterPro" id="IPR002328">
    <property type="entry name" value="ADH_Zn_CS"/>
</dbReference>
<dbReference type="InterPro" id="IPR036291">
    <property type="entry name" value="NAD(P)-bd_dom_sf"/>
</dbReference>
<keyword evidence="2 4" id="KW-0862">Zinc</keyword>
<evidence type="ECO:0000259" key="5">
    <source>
        <dbReference type="Pfam" id="PF00107"/>
    </source>
</evidence>
<reference evidence="7 8" key="1">
    <citation type="submission" date="2019-03" db="EMBL/GenBank/DDBJ databases">
        <title>Genomic Encyclopedia of Type Strains, Phase IV (KMG-IV): sequencing the most valuable type-strain genomes for metagenomic binning, comparative biology and taxonomic classification.</title>
        <authorList>
            <person name="Goeker M."/>
        </authorList>
    </citation>
    <scope>NUCLEOTIDE SEQUENCE [LARGE SCALE GENOMIC DNA]</scope>
    <source>
        <strain evidence="7 8">DSM 18401</strain>
    </source>
</reference>
<dbReference type="InterPro" id="IPR013154">
    <property type="entry name" value="ADH-like_N"/>
</dbReference>
<protein>
    <submittedName>
        <fullName evidence="7">(R,R)-butanediol dehydrogenase/meso-butanediol dehydrogenase/diacetyl reductase</fullName>
    </submittedName>
</protein>
<proteinExistence type="inferred from homology"/>
<dbReference type="Gene3D" id="3.40.50.720">
    <property type="entry name" value="NAD(P)-binding Rossmann-like Domain"/>
    <property type="match status" value="1"/>
</dbReference>
<dbReference type="PANTHER" id="PTHR43401">
    <property type="entry name" value="L-THREONINE 3-DEHYDROGENASE"/>
    <property type="match status" value="1"/>
</dbReference>
<dbReference type="InterPro" id="IPR013149">
    <property type="entry name" value="ADH-like_C"/>
</dbReference>
<gene>
    <name evidence="7" type="ORF">EV665_10945</name>
</gene>
<name>A0A4V2RIB7_SHIGR</name>
<dbReference type="PANTHER" id="PTHR43401:SF2">
    <property type="entry name" value="L-THREONINE 3-DEHYDROGENASE"/>
    <property type="match status" value="1"/>
</dbReference>
<evidence type="ECO:0000313" key="7">
    <source>
        <dbReference type="EMBL" id="TCN43660.1"/>
    </source>
</evidence>